<reference evidence="1 2" key="1">
    <citation type="submission" date="2014-04" db="EMBL/GenBank/DDBJ databases">
        <authorList>
            <consortium name="DOE Joint Genome Institute"/>
            <person name="Kuo A."/>
            <person name="Kohler A."/>
            <person name="Nagy L.G."/>
            <person name="Floudas D."/>
            <person name="Copeland A."/>
            <person name="Barry K.W."/>
            <person name="Cichocki N."/>
            <person name="Veneault-Fourrey C."/>
            <person name="LaButti K."/>
            <person name="Lindquist E.A."/>
            <person name="Lipzen A."/>
            <person name="Lundell T."/>
            <person name="Morin E."/>
            <person name="Murat C."/>
            <person name="Sun H."/>
            <person name="Tunlid A."/>
            <person name="Henrissat B."/>
            <person name="Grigoriev I.V."/>
            <person name="Hibbett D.S."/>
            <person name="Martin F."/>
            <person name="Nordberg H.P."/>
            <person name="Cantor M.N."/>
            <person name="Hua S.X."/>
        </authorList>
    </citation>
    <scope>NUCLEOTIDE SEQUENCE [LARGE SCALE GENOMIC DNA]</scope>
    <source>
        <strain evidence="1 2">Foug A</strain>
    </source>
</reference>
<dbReference type="AlphaFoldDB" id="A0A0C3E1R1"/>
<evidence type="ECO:0000313" key="2">
    <source>
        <dbReference type="Proteomes" id="UP000053989"/>
    </source>
</evidence>
<organism evidence="1 2">
    <name type="scientific">Scleroderma citrinum Foug A</name>
    <dbReference type="NCBI Taxonomy" id="1036808"/>
    <lineage>
        <taxon>Eukaryota</taxon>
        <taxon>Fungi</taxon>
        <taxon>Dikarya</taxon>
        <taxon>Basidiomycota</taxon>
        <taxon>Agaricomycotina</taxon>
        <taxon>Agaricomycetes</taxon>
        <taxon>Agaricomycetidae</taxon>
        <taxon>Boletales</taxon>
        <taxon>Sclerodermatineae</taxon>
        <taxon>Sclerodermataceae</taxon>
        <taxon>Scleroderma</taxon>
    </lineage>
</organism>
<dbReference type="Gene3D" id="2.80.10.50">
    <property type="match status" value="1"/>
</dbReference>
<dbReference type="EMBL" id="KN822042">
    <property type="protein sequence ID" value="KIM62449.1"/>
    <property type="molecule type" value="Genomic_DNA"/>
</dbReference>
<dbReference type="GO" id="GO:0004867">
    <property type="term" value="F:serine-type endopeptidase inhibitor activity"/>
    <property type="evidence" value="ECO:0007669"/>
    <property type="project" value="InterPro"/>
</dbReference>
<dbReference type="Pfam" id="PF16850">
    <property type="entry name" value="Inhibitor_I66"/>
    <property type="match status" value="1"/>
</dbReference>
<name>A0A0C3E1R1_9AGAM</name>
<dbReference type="InterPro" id="IPR031755">
    <property type="entry name" value="Inhibitor_I66"/>
</dbReference>
<reference evidence="2" key="2">
    <citation type="submission" date="2015-01" db="EMBL/GenBank/DDBJ databases">
        <title>Evolutionary Origins and Diversification of the Mycorrhizal Mutualists.</title>
        <authorList>
            <consortium name="DOE Joint Genome Institute"/>
            <consortium name="Mycorrhizal Genomics Consortium"/>
            <person name="Kohler A."/>
            <person name="Kuo A."/>
            <person name="Nagy L.G."/>
            <person name="Floudas D."/>
            <person name="Copeland A."/>
            <person name="Barry K.W."/>
            <person name="Cichocki N."/>
            <person name="Veneault-Fourrey C."/>
            <person name="LaButti K."/>
            <person name="Lindquist E.A."/>
            <person name="Lipzen A."/>
            <person name="Lundell T."/>
            <person name="Morin E."/>
            <person name="Murat C."/>
            <person name="Riley R."/>
            <person name="Ohm R."/>
            <person name="Sun H."/>
            <person name="Tunlid A."/>
            <person name="Henrissat B."/>
            <person name="Grigoriev I.V."/>
            <person name="Hibbett D.S."/>
            <person name="Martin F."/>
        </authorList>
    </citation>
    <scope>NUCLEOTIDE SEQUENCE [LARGE SCALE GENOMIC DNA]</scope>
    <source>
        <strain evidence="2">Foug A</strain>
    </source>
</reference>
<dbReference type="InParanoid" id="A0A0C3E1R1"/>
<evidence type="ECO:0000313" key="1">
    <source>
        <dbReference type="EMBL" id="KIM62449.1"/>
    </source>
</evidence>
<dbReference type="Proteomes" id="UP000053989">
    <property type="component" value="Unassembled WGS sequence"/>
</dbReference>
<dbReference type="OrthoDB" id="2668679at2759"/>
<dbReference type="HOGENOM" id="CLU_1807357_0_0_1"/>
<proteinExistence type="predicted"/>
<accession>A0A0C3E1R1</accession>
<keyword evidence="2" id="KW-1185">Reference proteome</keyword>
<sequence length="143" mass="15802">MIPNGQYRIVSLAKGRPPTGVSPIRSASQSIRLNQPIQSWTVKQVGNHVYRLSISGYPFTGVLDNTVTASVHAEQDMKFHVTHRGAQGGYTIELANDHNKGWTIASQSSTDSEVQIKPITESHSVPPWVVPTQLFRFEPVHDS</sequence>
<gene>
    <name evidence="1" type="ORF">SCLCIDRAFT_24978</name>
</gene>
<protein>
    <submittedName>
        <fullName evidence="1">Uncharacterized protein</fullName>
    </submittedName>
</protein>